<feature type="region of interest" description="Disordered" evidence="2">
    <location>
        <begin position="1"/>
        <end position="56"/>
    </location>
</feature>
<dbReference type="GO" id="GO:0000398">
    <property type="term" value="P:mRNA splicing, via spliceosome"/>
    <property type="evidence" value="ECO:0007669"/>
    <property type="project" value="InterPro"/>
</dbReference>
<feature type="compositionally biased region" description="Basic and acidic residues" evidence="2">
    <location>
        <begin position="117"/>
        <end position="127"/>
    </location>
</feature>
<feature type="domain" description="SKI-interacting protein SKIP SNW" evidence="3">
    <location>
        <begin position="167"/>
        <end position="326"/>
    </location>
</feature>
<dbReference type="AlphaFoldDB" id="A0A7S0NQI2"/>
<evidence type="ECO:0000259" key="3">
    <source>
        <dbReference type="Pfam" id="PF02731"/>
    </source>
</evidence>
<dbReference type="InterPro" id="IPR017862">
    <property type="entry name" value="SKI-int_prot_SKIP"/>
</dbReference>
<organism evidence="4">
    <name type="scientific">Calcidiscus leptoporus</name>
    <dbReference type="NCBI Taxonomy" id="127549"/>
    <lineage>
        <taxon>Eukaryota</taxon>
        <taxon>Haptista</taxon>
        <taxon>Haptophyta</taxon>
        <taxon>Prymnesiophyceae</taxon>
        <taxon>Coccolithales</taxon>
        <taxon>Calcidiscaceae</taxon>
        <taxon>Calcidiscus</taxon>
    </lineage>
</organism>
<sequence>MAALILPQPRNVEEVEVEDAGDGGSAPAPVNKPPPQGARKGWIPRSQADFGDGGAFPEIHVAQYPLDMGRKDKKQSQVLALTTDGSGKARHDLIATVGQRDGKTVYSNRDALAPKQLKQDELARPTEEEAAQNTERTRLALEQLAAKKAAGVHGSLEKALADKKAPQYIKYTPSNQGSAQASGATNRVIRMVEAPVDPMEPPKFKHKRVPRGPPSPPVPVMHSPPRKVTVKDQQDWKIPPCISNWKNIKGYTIPLDKRLAADGRGLQEVQISDNFANLSEALYIAEQNAREEVEKRAQIQKKLAAKDKERKEDDLRALAQKARQDRTDVPPPPPPPGGGAPLEADALADAQEREALRMDRKRERERERRLENKDGKRSKMTRDAERDVSERIALGQAVPNSSETLYDQRLFNQQGGVANSLSGADDAYNIYDKALFRSGAAAESIYRPSRAAEDDWGDEDAAAAQVMKSARFKPGDKGFEGAGEQLATGGRGKPVEFAEEDEADPFGLDQFLSEAKKGKALDAIGQGGAGMSAAAGGSMGDSGRSRVDFSREGGR</sequence>
<evidence type="ECO:0000256" key="1">
    <source>
        <dbReference type="ARBA" id="ARBA00010197"/>
    </source>
</evidence>
<dbReference type="GO" id="GO:0005681">
    <property type="term" value="C:spliceosomal complex"/>
    <property type="evidence" value="ECO:0007669"/>
    <property type="project" value="InterPro"/>
</dbReference>
<evidence type="ECO:0000313" key="4">
    <source>
        <dbReference type="EMBL" id="CAD8528105.1"/>
    </source>
</evidence>
<gene>
    <name evidence="4" type="ORF">CLEP1334_LOCUS3326</name>
</gene>
<evidence type="ECO:0000256" key="2">
    <source>
        <dbReference type="SAM" id="MobiDB-lite"/>
    </source>
</evidence>
<feature type="region of interest" description="Disordered" evidence="2">
    <location>
        <begin position="116"/>
        <end position="135"/>
    </location>
</feature>
<name>A0A7S0NQI2_9EUKA</name>
<protein>
    <recommendedName>
        <fullName evidence="3">SKI-interacting protein SKIP SNW domain-containing protein</fullName>
    </recommendedName>
</protein>
<feature type="compositionally biased region" description="Basic and acidic residues" evidence="2">
    <location>
        <begin position="350"/>
        <end position="390"/>
    </location>
</feature>
<reference evidence="4" key="1">
    <citation type="submission" date="2021-01" db="EMBL/GenBank/DDBJ databases">
        <authorList>
            <person name="Corre E."/>
            <person name="Pelletier E."/>
            <person name="Niang G."/>
            <person name="Scheremetjew M."/>
            <person name="Finn R."/>
            <person name="Kale V."/>
            <person name="Holt S."/>
            <person name="Cochrane G."/>
            <person name="Meng A."/>
            <person name="Brown T."/>
            <person name="Cohen L."/>
        </authorList>
    </citation>
    <scope>NUCLEOTIDE SEQUENCE</scope>
    <source>
        <strain evidence="4">RCC1130</strain>
    </source>
</reference>
<comment type="similarity">
    <text evidence="1">Belongs to the SNW family.</text>
</comment>
<dbReference type="PANTHER" id="PTHR12096">
    <property type="entry name" value="NUCLEAR PROTEIN SKIP-RELATED"/>
    <property type="match status" value="1"/>
</dbReference>
<feature type="compositionally biased region" description="Pro residues" evidence="2">
    <location>
        <begin position="329"/>
        <end position="338"/>
    </location>
</feature>
<accession>A0A7S0NQI2</accession>
<dbReference type="InterPro" id="IPR004015">
    <property type="entry name" value="SKI-int_prot_SKIP_SNW-dom"/>
</dbReference>
<feature type="region of interest" description="Disordered" evidence="2">
    <location>
        <begin position="197"/>
        <end position="232"/>
    </location>
</feature>
<feature type="compositionally biased region" description="Basic and acidic residues" evidence="2">
    <location>
        <begin position="543"/>
        <end position="555"/>
    </location>
</feature>
<feature type="region of interest" description="Disordered" evidence="2">
    <location>
        <begin position="525"/>
        <end position="555"/>
    </location>
</feature>
<feature type="region of interest" description="Disordered" evidence="2">
    <location>
        <begin position="321"/>
        <end position="405"/>
    </location>
</feature>
<dbReference type="Pfam" id="PF02731">
    <property type="entry name" value="SKIP_SNW"/>
    <property type="match status" value="1"/>
</dbReference>
<dbReference type="EMBL" id="HBER01006753">
    <property type="protein sequence ID" value="CAD8528105.1"/>
    <property type="molecule type" value="Transcribed_RNA"/>
</dbReference>
<proteinExistence type="inferred from homology"/>